<comment type="caution">
    <text evidence="8">The sequence shown here is derived from an EMBL/GenBank/DDBJ whole genome shotgun (WGS) entry which is preliminary data.</text>
</comment>
<dbReference type="SUPFAM" id="SSF56762">
    <property type="entry name" value="HydB/Nqo4-like"/>
    <property type="match status" value="1"/>
</dbReference>
<evidence type="ECO:0000256" key="6">
    <source>
        <dbReference type="ARBA" id="ARBA00022723"/>
    </source>
</evidence>
<dbReference type="InterPro" id="IPR018194">
    <property type="entry name" value="Ni-dep_hyd_lsu_Ni_BS"/>
</dbReference>
<keyword evidence="5" id="KW-0533">Nickel</keyword>
<dbReference type="PANTHER" id="PTHR42958:SF2">
    <property type="entry name" value="UPTAKE HYDROGENASE LARGE SUBUNIT"/>
    <property type="match status" value="1"/>
</dbReference>
<reference evidence="8 9" key="1">
    <citation type="submission" date="2024-09" db="EMBL/GenBank/DDBJ databases">
        <title>Laminarin stimulates single cell rates of sulfate reduction while oxygen inhibits transcriptomic activity in coastal marine sediment.</title>
        <authorList>
            <person name="Lindsay M."/>
            <person name="Orcutt B."/>
            <person name="Emerson D."/>
            <person name="Stepanauskas R."/>
            <person name="D'Angelo T."/>
        </authorList>
    </citation>
    <scope>NUCLEOTIDE SEQUENCE [LARGE SCALE GENOMIC DNA]</scope>
    <source>
        <strain evidence="8">SAG AM-311-K15</strain>
    </source>
</reference>
<protein>
    <submittedName>
        <fullName evidence="8">Nickel-dependent hydrogenase large subunit</fullName>
    </submittedName>
</protein>
<evidence type="ECO:0000256" key="2">
    <source>
        <dbReference type="ARBA" id="ARBA00004196"/>
    </source>
</evidence>
<comment type="similarity">
    <text evidence="3">Belongs to the [NiFe]/[NiFeSe] hydrogenase large subunit family.</text>
</comment>
<evidence type="ECO:0000256" key="5">
    <source>
        <dbReference type="ARBA" id="ARBA00022596"/>
    </source>
</evidence>
<evidence type="ECO:0000256" key="7">
    <source>
        <dbReference type="ARBA" id="ARBA00023002"/>
    </source>
</evidence>
<keyword evidence="6" id="KW-0479">Metal-binding</keyword>
<comment type="subunit">
    <text evidence="4">Heterodimer of a large and a small subunit.</text>
</comment>
<sequence length="475" mass="52850">GKDPRDASYVTSRFCGVCYSVHQMASSLCLDEAFKAQVPWPGTLLRNLAMGAEYIYDHPLHFYQLSALDYLDIMAIANYTGKDKKLIAVKDKIVGLVKRNDTFPLTPRYKPDEYCVNDPDVVIGAVKHYLKALKVHAKARQMGAIFGGRAPHYQSIVVGGCTQYPDLNMVARFKTMLDEQARFVNEVYIPDVLAFGTGPLFPLAKLGVGGGHYNYLSYGSLELSPNGDGKMVFPAGVIKNMDPAAIKVDKFDQSKITESVDYAWYKESKPVHPYDGEQEFDLKAKQAYSFVKAPRYEGEAMEVGPLARMLVAKNADLIGLVKKGVKPGAVARHAARAIETKLVVDACYTWLDQLTAEMMKPGFKIHDTDHWEPPATGKGAGFYEAPRGALGHWIKIKDHKIEKYQCVVPSTWNASPRCDNEKRGQYEESLIGVPVPDPDNPLNVVRVIRSFDPCLACAIHIIDPKTNELKKFLVQ</sequence>
<dbReference type="NCBIfam" id="NF033181">
    <property type="entry name" value="NiFeSe_hydrog"/>
    <property type="match status" value="1"/>
</dbReference>
<evidence type="ECO:0000313" key="8">
    <source>
        <dbReference type="EMBL" id="MFC1852097.1"/>
    </source>
</evidence>
<accession>A0ABV6Z0W9</accession>
<feature type="non-terminal residue" evidence="8">
    <location>
        <position position="1"/>
    </location>
</feature>
<gene>
    <name evidence="8" type="ORF">ACFL27_18035</name>
</gene>
<comment type="cofactor">
    <cofactor evidence="1">
        <name>Ni(2+)</name>
        <dbReference type="ChEBI" id="CHEBI:49786"/>
    </cofactor>
</comment>
<keyword evidence="9" id="KW-1185">Reference proteome</keyword>
<proteinExistence type="inferred from homology"/>
<dbReference type="PROSITE" id="PS00508">
    <property type="entry name" value="NI_HGENASE_L_2"/>
    <property type="match status" value="1"/>
</dbReference>
<organism evidence="8 9">
    <name type="scientific">candidate division CSSED10-310 bacterium</name>
    <dbReference type="NCBI Taxonomy" id="2855610"/>
    <lineage>
        <taxon>Bacteria</taxon>
        <taxon>Bacteria division CSSED10-310</taxon>
    </lineage>
</organism>
<comment type="subcellular location">
    <subcellularLocation>
        <location evidence="2">Cell envelope</location>
    </subcellularLocation>
</comment>
<keyword evidence="7" id="KW-0560">Oxidoreductase</keyword>
<evidence type="ECO:0000256" key="1">
    <source>
        <dbReference type="ARBA" id="ARBA00001967"/>
    </source>
</evidence>
<dbReference type="InterPro" id="IPR050867">
    <property type="entry name" value="NiFe/NiFeSe_hydrgnase_LSU"/>
</dbReference>
<dbReference type="InterPro" id="IPR029014">
    <property type="entry name" value="NiFe-Hase_large"/>
</dbReference>
<dbReference type="Pfam" id="PF00374">
    <property type="entry name" value="NiFeSe_Hases"/>
    <property type="match status" value="1"/>
</dbReference>
<dbReference type="Gene3D" id="1.10.645.10">
    <property type="entry name" value="Cytochrome-c3 Hydrogenase, chain B"/>
    <property type="match status" value="1"/>
</dbReference>
<evidence type="ECO:0000313" key="9">
    <source>
        <dbReference type="Proteomes" id="UP001594351"/>
    </source>
</evidence>
<name>A0ABV6Z0W9_UNCC1</name>
<dbReference type="PANTHER" id="PTHR42958">
    <property type="entry name" value="HYDROGENASE-2 LARGE CHAIN"/>
    <property type="match status" value="1"/>
</dbReference>
<dbReference type="Proteomes" id="UP001594351">
    <property type="component" value="Unassembled WGS sequence"/>
</dbReference>
<evidence type="ECO:0000256" key="4">
    <source>
        <dbReference type="ARBA" id="ARBA00011771"/>
    </source>
</evidence>
<evidence type="ECO:0000256" key="3">
    <source>
        <dbReference type="ARBA" id="ARBA00009292"/>
    </source>
</evidence>
<dbReference type="InterPro" id="IPR001501">
    <property type="entry name" value="Ni-dep_hyd_lsu"/>
</dbReference>
<dbReference type="EMBL" id="JBHPBY010000265">
    <property type="protein sequence ID" value="MFC1852097.1"/>
    <property type="molecule type" value="Genomic_DNA"/>
</dbReference>